<name>A0ABP2DLG0_9PAST</name>
<dbReference type="SUPFAM" id="SSF53448">
    <property type="entry name" value="Nucleotide-diphospho-sugar transferases"/>
    <property type="match status" value="1"/>
</dbReference>
<dbReference type="Gene3D" id="3.90.550.10">
    <property type="entry name" value="Spore Coat Polysaccharide Biosynthesis Protein SpsA, Chain A"/>
    <property type="match status" value="1"/>
</dbReference>
<keyword evidence="3" id="KW-1185">Reference proteome</keyword>
<dbReference type="Proteomes" id="UP000003394">
    <property type="component" value="Unassembled WGS sequence"/>
</dbReference>
<protein>
    <recommendedName>
        <fullName evidence="1">Glycosyltransferase 2-like domain-containing protein</fullName>
    </recommendedName>
</protein>
<dbReference type="RefSeq" id="WP_005818268.1">
    <property type="nucleotide sequence ID" value="NZ_ACFT01000015.1"/>
</dbReference>
<organism evidence="2 3">
    <name type="scientific">Actinobacillus minor 202</name>
    <dbReference type="NCBI Taxonomy" id="591023"/>
    <lineage>
        <taxon>Bacteria</taxon>
        <taxon>Pseudomonadati</taxon>
        <taxon>Pseudomonadota</taxon>
        <taxon>Gammaproteobacteria</taxon>
        <taxon>Pasteurellales</taxon>
        <taxon>Pasteurellaceae</taxon>
        <taxon>Actinobacillus</taxon>
    </lineage>
</organism>
<evidence type="ECO:0000313" key="2">
    <source>
        <dbReference type="EMBL" id="EEF15789.1"/>
    </source>
</evidence>
<dbReference type="EMBL" id="ACFT01000015">
    <property type="protein sequence ID" value="EEF15789.1"/>
    <property type="molecule type" value="Genomic_DNA"/>
</dbReference>
<dbReference type="CDD" id="cd00761">
    <property type="entry name" value="Glyco_tranf_GTA_type"/>
    <property type="match status" value="1"/>
</dbReference>
<evidence type="ECO:0000259" key="1">
    <source>
        <dbReference type="Pfam" id="PF00535"/>
    </source>
</evidence>
<evidence type="ECO:0000313" key="3">
    <source>
        <dbReference type="Proteomes" id="UP000003394"/>
    </source>
</evidence>
<accession>A0ABP2DLG0</accession>
<reference evidence="2 3" key="1">
    <citation type="journal article" date="2010" name="Vet. Microbiol.">
        <title>Production of haemolysins by strains of the Actinobacillus minor/porcitonsillarum complex.</title>
        <authorList>
            <person name="Arya G."/>
            <person name="Niven D.F."/>
        </authorList>
    </citation>
    <scope>NUCLEOTIDE SEQUENCE [LARGE SCALE GENOMIC DNA]</scope>
    <source>
        <strain evidence="3">strain 202</strain>
    </source>
</reference>
<dbReference type="Pfam" id="PF00535">
    <property type="entry name" value="Glycos_transf_2"/>
    <property type="match status" value="1"/>
</dbReference>
<comment type="caution">
    <text evidence="2">The sequence shown here is derived from an EMBL/GenBank/DDBJ whole genome shotgun (WGS) entry which is preliminary data.</text>
</comment>
<gene>
    <name evidence="2" type="ORF">AM202_0398</name>
</gene>
<dbReference type="InterPro" id="IPR029044">
    <property type="entry name" value="Nucleotide-diphossugar_trans"/>
</dbReference>
<feature type="domain" description="Glycosyltransferase 2-like" evidence="1">
    <location>
        <begin position="15"/>
        <end position="127"/>
    </location>
</feature>
<proteinExistence type="predicted"/>
<dbReference type="InterPro" id="IPR001173">
    <property type="entry name" value="Glyco_trans_2-like"/>
</dbReference>
<sequence>MENMSVAVVTSTIGRPELIRAIRSVQEQTYPCVHYIFVDGKQFEEQAKAILKDYPNVIVTYLPMNTGAGGWTNSSINAIAPFLVKEDIICYLDDDNWYEPYHIERCIATFKANENADLVYSLRNFYTLDDTFLCKDFTESIGFYENKISYPQTIYFDFNNQVYNLTHTLNRILIDTNCYAMRKSIAIQLSQFWASNKQNDYAIFKKIKELELNCVCTNTFSINYVFDAIKQIGPSISIFSELGLSRNEIIDLINAIRKKENEINLDLHGGVYPWQK</sequence>